<evidence type="ECO:0000259" key="3">
    <source>
        <dbReference type="Pfam" id="PF01494"/>
    </source>
</evidence>
<keyword evidence="2" id="KW-0274">FAD</keyword>
<dbReference type="NCBIfam" id="TIGR02360">
    <property type="entry name" value="pbenz_hydroxyl"/>
    <property type="match status" value="1"/>
</dbReference>
<proteinExistence type="predicted"/>
<name>A0ABU8QIB5_9RHOB</name>
<accession>A0ABU8QIB5</accession>
<dbReference type="InterPro" id="IPR002938">
    <property type="entry name" value="FAD-bd"/>
</dbReference>
<keyword evidence="4" id="KW-0560">Oxidoreductase</keyword>
<evidence type="ECO:0000256" key="2">
    <source>
        <dbReference type="ARBA" id="ARBA00022827"/>
    </source>
</evidence>
<dbReference type="Gene3D" id="3.30.9.10">
    <property type="entry name" value="D-Amino Acid Oxidase, subunit A, domain 2"/>
    <property type="match status" value="1"/>
</dbReference>
<comment type="caution">
    <text evidence="4">The sequence shown here is derived from an EMBL/GenBank/DDBJ whole genome shotgun (WGS) entry which is preliminary data.</text>
</comment>
<evidence type="ECO:0000256" key="1">
    <source>
        <dbReference type="ARBA" id="ARBA00022630"/>
    </source>
</evidence>
<evidence type="ECO:0000313" key="5">
    <source>
        <dbReference type="Proteomes" id="UP001368270"/>
    </source>
</evidence>
<dbReference type="PANTHER" id="PTHR43004:SF3">
    <property type="entry name" value="P-HYDROXYBENZOATE HYDROXYLASE"/>
    <property type="match status" value="1"/>
</dbReference>
<dbReference type="SUPFAM" id="SSF54373">
    <property type="entry name" value="FAD-linked reductases, C-terminal domain"/>
    <property type="match status" value="1"/>
</dbReference>
<dbReference type="Pfam" id="PF01494">
    <property type="entry name" value="FAD_binding_3"/>
    <property type="match status" value="1"/>
</dbReference>
<gene>
    <name evidence="4" type="primary">pobA</name>
    <name evidence="4" type="ORF">WG622_12945</name>
</gene>
<dbReference type="InterPro" id="IPR036188">
    <property type="entry name" value="FAD/NAD-bd_sf"/>
</dbReference>
<keyword evidence="1" id="KW-0285">Flavoprotein</keyword>
<dbReference type="InterPro" id="IPR012733">
    <property type="entry name" value="HB_mOase"/>
</dbReference>
<evidence type="ECO:0000313" key="4">
    <source>
        <dbReference type="EMBL" id="MEJ5219156.1"/>
    </source>
</evidence>
<protein>
    <submittedName>
        <fullName evidence="4">4-hydroxybenzoate 3-monooxygenase</fullName>
        <ecNumber evidence="4">1.14.13.2</ecNumber>
    </submittedName>
</protein>
<dbReference type="PRINTS" id="PR00420">
    <property type="entry name" value="RNGMNOXGNASE"/>
</dbReference>
<dbReference type="Gene3D" id="3.50.50.60">
    <property type="entry name" value="FAD/NAD(P)-binding domain"/>
    <property type="match status" value="1"/>
</dbReference>
<dbReference type="RefSeq" id="WP_339403985.1">
    <property type="nucleotide sequence ID" value="NZ_JBBGAZ010000007.1"/>
</dbReference>
<organism evidence="4 5">
    <name type="scientific">Cognatishimia coralii</name>
    <dbReference type="NCBI Taxonomy" id="3083254"/>
    <lineage>
        <taxon>Bacteria</taxon>
        <taxon>Pseudomonadati</taxon>
        <taxon>Pseudomonadota</taxon>
        <taxon>Alphaproteobacteria</taxon>
        <taxon>Rhodobacterales</taxon>
        <taxon>Paracoccaceae</taxon>
        <taxon>Cognatishimia</taxon>
    </lineage>
</organism>
<dbReference type="EC" id="1.14.13.2" evidence="4"/>
<keyword evidence="5" id="KW-1185">Reference proteome</keyword>
<dbReference type="GO" id="GO:0018659">
    <property type="term" value="F:4-hydroxybenzoate 3-monooxygenase activity"/>
    <property type="evidence" value="ECO:0007669"/>
    <property type="project" value="UniProtKB-EC"/>
</dbReference>
<sequence length="393" mass="44882">MQEHRTQVCIIGGGPAGLMLSHVLAEFGIDSIVLERQTKDYVLGRIRAGVLEHGTAQMLIEHGLGDRMTRQGKPKDGTLIVWEGQDDFFIDVKKWTGKQMWAWGQTYITEDLYEAREKADAQIICEAKDVALHDITGDASVTYTKDGAQHRIRCDFIAGCDGFHGPSRQAMPREVRREYERVYPFGWLGIMVEKPPLQDFIYAYHSDGMAMAAQRNPMLSRYYVQAPVTDKVEDWSDQRFWDTLLSRFPDSYANQIQTGPSIEKSIAPLRSFVSEPLRWGKLFLAGDAGHIVPPTGAKGLNLAFSDVFYLSRALRTHYEEGSDHYLDCYSEMALRRIWSAENISWRLTKLLHVFPNEDPFDRKIRTNDYQLLLTSEPAQHALAHEYIGLPFED</sequence>
<dbReference type="PANTHER" id="PTHR43004">
    <property type="entry name" value="TRK SYSTEM POTASSIUM UPTAKE PROTEIN"/>
    <property type="match status" value="1"/>
</dbReference>
<dbReference type="SUPFAM" id="SSF51905">
    <property type="entry name" value="FAD/NAD(P)-binding domain"/>
    <property type="match status" value="1"/>
</dbReference>
<dbReference type="InterPro" id="IPR050641">
    <property type="entry name" value="RIFMO-like"/>
</dbReference>
<reference evidence="4 5" key="1">
    <citation type="submission" date="2024-03" db="EMBL/GenBank/DDBJ databases">
        <title>Cognatishimia coralii sp. nov., a marine bacterium isolated from coral surrounding seawater.</title>
        <authorList>
            <person name="Liu X."/>
            <person name="Liu S."/>
            <person name="Sun H."/>
            <person name="Zhang Y."/>
        </authorList>
    </citation>
    <scope>NUCLEOTIDE SEQUENCE [LARGE SCALE GENOMIC DNA]</scope>
    <source>
        <strain evidence="4 5">D5M38</strain>
    </source>
</reference>
<dbReference type="EMBL" id="JBBGAZ010000007">
    <property type="protein sequence ID" value="MEJ5219156.1"/>
    <property type="molecule type" value="Genomic_DNA"/>
</dbReference>
<dbReference type="NCBIfam" id="NF006091">
    <property type="entry name" value="PRK08243.1"/>
    <property type="match status" value="1"/>
</dbReference>
<feature type="domain" description="FAD-binding" evidence="3">
    <location>
        <begin position="5"/>
        <end position="341"/>
    </location>
</feature>
<dbReference type="Proteomes" id="UP001368270">
    <property type="component" value="Unassembled WGS sequence"/>
</dbReference>